<dbReference type="AlphaFoldDB" id="A0A5B7FJA1"/>
<reference evidence="1 2" key="1">
    <citation type="submission" date="2019-05" db="EMBL/GenBank/DDBJ databases">
        <title>Another draft genome of Portunus trituberculatus and its Hox gene families provides insights of decapod evolution.</title>
        <authorList>
            <person name="Jeong J.-H."/>
            <person name="Song I."/>
            <person name="Kim S."/>
            <person name="Choi T."/>
            <person name="Kim D."/>
            <person name="Ryu S."/>
            <person name="Kim W."/>
        </authorList>
    </citation>
    <scope>NUCLEOTIDE SEQUENCE [LARGE SCALE GENOMIC DNA]</scope>
    <source>
        <tissue evidence="1">Muscle</tissue>
    </source>
</reference>
<gene>
    <name evidence="1" type="ORF">E2C01_038933</name>
</gene>
<dbReference type="EMBL" id="VSRR010006637">
    <property type="protein sequence ID" value="MPC45239.1"/>
    <property type="molecule type" value="Genomic_DNA"/>
</dbReference>
<proteinExistence type="predicted"/>
<name>A0A5B7FJA1_PORTR</name>
<accession>A0A5B7FJA1</accession>
<sequence>MRFKRRSHEATLEARLRADCSQTATPVARPPCLPPTTPNFCQSGSDGRRRSSVCLVNLSSLAKAEKETDNIGFTLFHMTDLLMVFCTLYPKLREYEPKFFN</sequence>
<keyword evidence="2" id="KW-1185">Reference proteome</keyword>
<organism evidence="1 2">
    <name type="scientific">Portunus trituberculatus</name>
    <name type="common">Swimming crab</name>
    <name type="synonym">Neptunus trituberculatus</name>
    <dbReference type="NCBI Taxonomy" id="210409"/>
    <lineage>
        <taxon>Eukaryota</taxon>
        <taxon>Metazoa</taxon>
        <taxon>Ecdysozoa</taxon>
        <taxon>Arthropoda</taxon>
        <taxon>Crustacea</taxon>
        <taxon>Multicrustacea</taxon>
        <taxon>Malacostraca</taxon>
        <taxon>Eumalacostraca</taxon>
        <taxon>Eucarida</taxon>
        <taxon>Decapoda</taxon>
        <taxon>Pleocyemata</taxon>
        <taxon>Brachyura</taxon>
        <taxon>Eubrachyura</taxon>
        <taxon>Portunoidea</taxon>
        <taxon>Portunidae</taxon>
        <taxon>Portuninae</taxon>
        <taxon>Portunus</taxon>
    </lineage>
</organism>
<evidence type="ECO:0000313" key="2">
    <source>
        <dbReference type="Proteomes" id="UP000324222"/>
    </source>
</evidence>
<comment type="caution">
    <text evidence="1">The sequence shown here is derived from an EMBL/GenBank/DDBJ whole genome shotgun (WGS) entry which is preliminary data.</text>
</comment>
<evidence type="ECO:0000313" key="1">
    <source>
        <dbReference type="EMBL" id="MPC45239.1"/>
    </source>
</evidence>
<protein>
    <submittedName>
        <fullName evidence="1">Uncharacterized protein</fullName>
    </submittedName>
</protein>
<dbReference type="Proteomes" id="UP000324222">
    <property type="component" value="Unassembled WGS sequence"/>
</dbReference>